<reference evidence="3" key="1">
    <citation type="submission" date="2016-06" db="EMBL/GenBank/DDBJ databases">
        <title>Complete genome sequence of Actinoalloteichus fjordicus DSM 46855 (=ADI127-17), type strain of the new species Actinoalloteichus fjordicus.</title>
        <authorList>
            <person name="Ruckert C."/>
            <person name="Nouioui I."/>
            <person name="Willmese J."/>
            <person name="van Wezel G."/>
            <person name="Klenk H.-P."/>
            <person name="Kalinowski J."/>
            <person name="Zotchev S.B."/>
        </authorList>
    </citation>
    <scope>NUCLEOTIDE SEQUENCE [LARGE SCALE GENOMIC DNA]</scope>
    <source>
        <strain evidence="3">ADI127-7</strain>
    </source>
</reference>
<dbReference type="Pfam" id="PF00248">
    <property type="entry name" value="Aldo_ket_red"/>
    <property type="match status" value="1"/>
</dbReference>
<feature type="domain" description="NADP-dependent oxidoreductase" evidence="1">
    <location>
        <begin position="51"/>
        <end position="301"/>
    </location>
</feature>
<protein>
    <submittedName>
        <fullName evidence="2">Oxidoreductase, aryl-alcohol dehydrogenase like protein</fullName>
    </submittedName>
</protein>
<accession>A0AAC9PSA1</accession>
<dbReference type="Proteomes" id="UP000185511">
    <property type="component" value="Chromosome"/>
</dbReference>
<proteinExistence type="predicted"/>
<keyword evidence="3" id="KW-1185">Reference proteome</keyword>
<dbReference type="Gene3D" id="3.20.20.100">
    <property type="entry name" value="NADP-dependent oxidoreductase domain"/>
    <property type="match status" value="1"/>
</dbReference>
<dbReference type="AlphaFoldDB" id="A0AAC9PSA1"/>
<evidence type="ECO:0000313" key="3">
    <source>
        <dbReference type="Proteomes" id="UP000185511"/>
    </source>
</evidence>
<evidence type="ECO:0000313" key="2">
    <source>
        <dbReference type="EMBL" id="APU14631.1"/>
    </source>
</evidence>
<dbReference type="PANTHER" id="PTHR43312:SF1">
    <property type="entry name" value="NADP-DEPENDENT OXIDOREDUCTASE DOMAIN-CONTAINING PROTEIN"/>
    <property type="match status" value="1"/>
</dbReference>
<dbReference type="KEGG" id="acad:UA74_12865"/>
<dbReference type="InterPro" id="IPR023210">
    <property type="entry name" value="NADP_OxRdtase_dom"/>
</dbReference>
<evidence type="ECO:0000259" key="1">
    <source>
        <dbReference type="Pfam" id="PF00248"/>
    </source>
</evidence>
<gene>
    <name evidence="2" type="ORF">UA74_12865</name>
</gene>
<dbReference type="SUPFAM" id="SSF51430">
    <property type="entry name" value="NAD(P)-linked oxidoreductase"/>
    <property type="match status" value="1"/>
</dbReference>
<dbReference type="EMBL" id="CP016076">
    <property type="protein sequence ID" value="APU14631.1"/>
    <property type="molecule type" value="Genomic_DNA"/>
</dbReference>
<name>A0AAC9PSA1_9PSEU</name>
<dbReference type="InterPro" id="IPR053135">
    <property type="entry name" value="AKR2_Oxidoreductase"/>
</dbReference>
<organism evidence="2 3">
    <name type="scientific">Actinoalloteichus fjordicus</name>
    <dbReference type="NCBI Taxonomy" id="1612552"/>
    <lineage>
        <taxon>Bacteria</taxon>
        <taxon>Bacillati</taxon>
        <taxon>Actinomycetota</taxon>
        <taxon>Actinomycetes</taxon>
        <taxon>Pseudonocardiales</taxon>
        <taxon>Pseudonocardiaceae</taxon>
        <taxon>Actinoalloteichus</taxon>
    </lineage>
</organism>
<dbReference type="PANTHER" id="PTHR43312">
    <property type="entry name" value="D-THREO-ALDOSE 1-DEHYDROGENASE"/>
    <property type="match status" value="1"/>
</dbReference>
<dbReference type="InterPro" id="IPR036812">
    <property type="entry name" value="NAD(P)_OxRdtase_dom_sf"/>
</dbReference>
<sequence length="321" mass="34998">MASVSDTSDRPVVPRLALGLAALGRPAYINLGRERELPAERTVAAMRAATWATLDVAYAQGVRWVDAARSYGRSEEFLADWLDDRGHTDVMVSSKWGYAYVADWRADAPVHEVKEHSSARLRTQWAQSRDLLGDRIDLYQVHSLTWDSPLFDDADLLAELADIAGEGVRLGFSTSGPRQADTVRRASALEVDGRRLFQTVQSTWNPLEPSVGGALAEAHAAGFHVLVKEALANGRLVVRPPEVLAEIARRHEVGPDAVALAAALSRPWVDTVLLGPAGPAQFRANLAVDGLRLDAAELDALLGLAVPADRYWNERAELSWT</sequence>